<proteinExistence type="predicted"/>
<organism evidence="1 2">
    <name type="scientific">Dreissena polymorpha</name>
    <name type="common">Zebra mussel</name>
    <name type="synonym">Mytilus polymorpha</name>
    <dbReference type="NCBI Taxonomy" id="45954"/>
    <lineage>
        <taxon>Eukaryota</taxon>
        <taxon>Metazoa</taxon>
        <taxon>Spiralia</taxon>
        <taxon>Lophotrochozoa</taxon>
        <taxon>Mollusca</taxon>
        <taxon>Bivalvia</taxon>
        <taxon>Autobranchia</taxon>
        <taxon>Heteroconchia</taxon>
        <taxon>Euheterodonta</taxon>
        <taxon>Imparidentia</taxon>
        <taxon>Neoheterodontei</taxon>
        <taxon>Myida</taxon>
        <taxon>Dreissenoidea</taxon>
        <taxon>Dreissenidae</taxon>
        <taxon>Dreissena</taxon>
    </lineage>
</organism>
<reference evidence="1" key="2">
    <citation type="submission" date="2020-11" db="EMBL/GenBank/DDBJ databases">
        <authorList>
            <person name="McCartney M.A."/>
            <person name="Auch B."/>
            <person name="Kono T."/>
            <person name="Mallez S."/>
            <person name="Becker A."/>
            <person name="Gohl D.M."/>
            <person name="Silverstein K.A.T."/>
            <person name="Koren S."/>
            <person name="Bechman K.B."/>
            <person name="Herman A."/>
            <person name="Abrahante J.E."/>
            <person name="Garbe J."/>
        </authorList>
    </citation>
    <scope>NUCLEOTIDE SEQUENCE</scope>
    <source>
        <strain evidence="1">Duluth1</strain>
        <tissue evidence="1">Whole animal</tissue>
    </source>
</reference>
<accession>A0A9D3YME5</accession>
<name>A0A9D3YME5_DREPO</name>
<dbReference type="Proteomes" id="UP000828390">
    <property type="component" value="Unassembled WGS sequence"/>
</dbReference>
<gene>
    <name evidence="1" type="ORF">DPMN_075793</name>
</gene>
<keyword evidence="2" id="KW-1185">Reference proteome</keyword>
<dbReference type="EMBL" id="JAIWYP010000015">
    <property type="protein sequence ID" value="KAH3700813.1"/>
    <property type="molecule type" value="Genomic_DNA"/>
</dbReference>
<dbReference type="AlphaFoldDB" id="A0A9D3YME5"/>
<comment type="caution">
    <text evidence="1">The sequence shown here is derived from an EMBL/GenBank/DDBJ whole genome shotgun (WGS) entry which is preliminary data.</text>
</comment>
<reference evidence="1" key="1">
    <citation type="journal article" date="2019" name="bioRxiv">
        <title>The Genome of the Zebra Mussel, Dreissena polymorpha: A Resource for Invasive Species Research.</title>
        <authorList>
            <person name="McCartney M.A."/>
            <person name="Auch B."/>
            <person name="Kono T."/>
            <person name="Mallez S."/>
            <person name="Zhang Y."/>
            <person name="Obille A."/>
            <person name="Becker A."/>
            <person name="Abrahante J.E."/>
            <person name="Garbe J."/>
            <person name="Badalamenti J.P."/>
            <person name="Herman A."/>
            <person name="Mangelson H."/>
            <person name="Liachko I."/>
            <person name="Sullivan S."/>
            <person name="Sone E.D."/>
            <person name="Koren S."/>
            <person name="Silverstein K.A.T."/>
            <person name="Beckman K.B."/>
            <person name="Gohl D.M."/>
        </authorList>
    </citation>
    <scope>NUCLEOTIDE SEQUENCE</scope>
    <source>
        <strain evidence="1">Duluth1</strain>
        <tissue evidence="1">Whole animal</tissue>
    </source>
</reference>
<evidence type="ECO:0000313" key="2">
    <source>
        <dbReference type="Proteomes" id="UP000828390"/>
    </source>
</evidence>
<evidence type="ECO:0000313" key="1">
    <source>
        <dbReference type="EMBL" id="KAH3700813.1"/>
    </source>
</evidence>
<sequence>MDITLLTYVLLNHLQVSTQNNKDICELRSCRNELAHSINNALLTDDIFNRALIAMKSICQDLDGNPTITGYGAELHVDRLETGVQELEKQSLVVRVSQRCRLSLCREDMMDKLLRKYDESKTGNRAMFEL</sequence>
<protein>
    <submittedName>
        <fullName evidence="1">Uncharacterized protein</fullName>
    </submittedName>
</protein>